<dbReference type="AlphaFoldDB" id="A0A9D4DDX8"/>
<name>A0A9D4DDX8_DREPO</name>
<reference evidence="3" key="2">
    <citation type="submission" date="2020-11" db="EMBL/GenBank/DDBJ databases">
        <authorList>
            <person name="McCartney M.A."/>
            <person name="Auch B."/>
            <person name="Kono T."/>
            <person name="Mallez S."/>
            <person name="Becker A."/>
            <person name="Gohl D.M."/>
            <person name="Silverstein K.A.T."/>
            <person name="Koren S."/>
            <person name="Bechman K.B."/>
            <person name="Herman A."/>
            <person name="Abrahante J.E."/>
            <person name="Garbe J."/>
        </authorList>
    </citation>
    <scope>NUCLEOTIDE SEQUENCE</scope>
    <source>
        <strain evidence="3">Duluth1</strain>
        <tissue evidence="3">Whole animal</tissue>
    </source>
</reference>
<feature type="chain" id="PRO_5039433604" evidence="2">
    <location>
        <begin position="20"/>
        <end position="73"/>
    </location>
</feature>
<dbReference type="EMBL" id="JAIWYP010000011">
    <property type="protein sequence ID" value="KAH3742008.1"/>
    <property type="molecule type" value="Genomic_DNA"/>
</dbReference>
<accession>A0A9D4DDX8</accession>
<evidence type="ECO:0000313" key="3">
    <source>
        <dbReference type="EMBL" id="KAH3742008.1"/>
    </source>
</evidence>
<evidence type="ECO:0000313" key="4">
    <source>
        <dbReference type="Proteomes" id="UP000828390"/>
    </source>
</evidence>
<feature type="region of interest" description="Disordered" evidence="1">
    <location>
        <begin position="34"/>
        <end position="56"/>
    </location>
</feature>
<organism evidence="3 4">
    <name type="scientific">Dreissena polymorpha</name>
    <name type="common">Zebra mussel</name>
    <name type="synonym">Mytilus polymorpha</name>
    <dbReference type="NCBI Taxonomy" id="45954"/>
    <lineage>
        <taxon>Eukaryota</taxon>
        <taxon>Metazoa</taxon>
        <taxon>Spiralia</taxon>
        <taxon>Lophotrochozoa</taxon>
        <taxon>Mollusca</taxon>
        <taxon>Bivalvia</taxon>
        <taxon>Autobranchia</taxon>
        <taxon>Heteroconchia</taxon>
        <taxon>Euheterodonta</taxon>
        <taxon>Imparidentia</taxon>
        <taxon>Neoheterodontei</taxon>
        <taxon>Myida</taxon>
        <taxon>Dreissenoidea</taxon>
        <taxon>Dreissenidae</taxon>
        <taxon>Dreissena</taxon>
    </lineage>
</organism>
<comment type="caution">
    <text evidence="3">The sequence shown here is derived from an EMBL/GenBank/DDBJ whole genome shotgun (WGS) entry which is preliminary data.</text>
</comment>
<reference evidence="3" key="1">
    <citation type="journal article" date="2019" name="bioRxiv">
        <title>The Genome of the Zebra Mussel, Dreissena polymorpha: A Resource for Invasive Species Research.</title>
        <authorList>
            <person name="McCartney M.A."/>
            <person name="Auch B."/>
            <person name="Kono T."/>
            <person name="Mallez S."/>
            <person name="Zhang Y."/>
            <person name="Obille A."/>
            <person name="Becker A."/>
            <person name="Abrahante J.E."/>
            <person name="Garbe J."/>
            <person name="Badalamenti J.P."/>
            <person name="Herman A."/>
            <person name="Mangelson H."/>
            <person name="Liachko I."/>
            <person name="Sullivan S."/>
            <person name="Sone E.D."/>
            <person name="Koren S."/>
            <person name="Silverstein K.A.T."/>
            <person name="Beckman K.B."/>
            <person name="Gohl D.M."/>
        </authorList>
    </citation>
    <scope>NUCLEOTIDE SEQUENCE</scope>
    <source>
        <strain evidence="3">Duluth1</strain>
        <tissue evidence="3">Whole animal</tissue>
    </source>
</reference>
<keyword evidence="4" id="KW-1185">Reference proteome</keyword>
<sequence length="73" mass="8435">MVLRNNLVIFFLRIWLSTSRPIYRLCDLSIQEDHQRGTEQVRRKPPPTSKAGYKPAVQAAELQNDLNVELLEG</sequence>
<evidence type="ECO:0000256" key="2">
    <source>
        <dbReference type="SAM" id="SignalP"/>
    </source>
</evidence>
<gene>
    <name evidence="3" type="ORF">DPMN_048738</name>
</gene>
<feature type="signal peptide" evidence="2">
    <location>
        <begin position="1"/>
        <end position="19"/>
    </location>
</feature>
<proteinExistence type="predicted"/>
<dbReference type="Proteomes" id="UP000828390">
    <property type="component" value="Unassembled WGS sequence"/>
</dbReference>
<evidence type="ECO:0000256" key="1">
    <source>
        <dbReference type="SAM" id="MobiDB-lite"/>
    </source>
</evidence>
<protein>
    <submittedName>
        <fullName evidence="3">Uncharacterized protein</fullName>
    </submittedName>
</protein>
<keyword evidence="2" id="KW-0732">Signal</keyword>